<name>A0A7W3SYM9_9BACL</name>
<protein>
    <submittedName>
        <fullName evidence="1">Uncharacterized protein</fullName>
    </submittedName>
</protein>
<dbReference type="EMBL" id="JACJIP010000062">
    <property type="protein sequence ID" value="MBA9088666.1"/>
    <property type="molecule type" value="Genomic_DNA"/>
</dbReference>
<evidence type="ECO:0000313" key="2">
    <source>
        <dbReference type="Proteomes" id="UP000567067"/>
    </source>
</evidence>
<dbReference type="AlphaFoldDB" id="A0A7W3SYM9"/>
<organism evidence="1 2">
    <name type="scientific">Fontibacillus solani</name>
    <dbReference type="NCBI Taxonomy" id="1572857"/>
    <lineage>
        <taxon>Bacteria</taxon>
        <taxon>Bacillati</taxon>
        <taxon>Bacillota</taxon>
        <taxon>Bacilli</taxon>
        <taxon>Bacillales</taxon>
        <taxon>Paenibacillaceae</taxon>
        <taxon>Fontibacillus</taxon>
    </lineage>
</organism>
<proteinExistence type="predicted"/>
<gene>
    <name evidence="1" type="ORF">FHR92_005184</name>
</gene>
<dbReference type="Proteomes" id="UP000567067">
    <property type="component" value="Unassembled WGS sequence"/>
</dbReference>
<keyword evidence="2" id="KW-1185">Reference proteome</keyword>
<evidence type="ECO:0000313" key="1">
    <source>
        <dbReference type="EMBL" id="MBA9088666.1"/>
    </source>
</evidence>
<comment type="caution">
    <text evidence="1">The sequence shown here is derived from an EMBL/GenBank/DDBJ whole genome shotgun (WGS) entry which is preliminary data.</text>
</comment>
<sequence>MITAELAVATMLLFVKVPLHAKAVAEQTLSYFSDMRLGFSYLSSTTISGLS</sequence>
<accession>A0A7W3SYM9</accession>
<reference evidence="1 2" key="1">
    <citation type="submission" date="2020-08" db="EMBL/GenBank/DDBJ databases">
        <title>Genomic Encyclopedia of Type Strains, Phase III (KMG-III): the genomes of soil and plant-associated and newly described type strains.</title>
        <authorList>
            <person name="Whitman W."/>
        </authorList>
    </citation>
    <scope>NUCLEOTIDE SEQUENCE [LARGE SCALE GENOMIC DNA]</scope>
    <source>
        <strain evidence="1 2">CECT 8693</strain>
    </source>
</reference>